<dbReference type="Pfam" id="PF01061">
    <property type="entry name" value="ABC2_membrane"/>
    <property type="match status" value="1"/>
</dbReference>
<evidence type="ECO:0000259" key="8">
    <source>
        <dbReference type="PROSITE" id="PS51012"/>
    </source>
</evidence>
<dbReference type="EMBL" id="CM000951">
    <property type="protein sequence ID" value="EDY58511.1"/>
    <property type="molecule type" value="Genomic_DNA"/>
</dbReference>
<keyword evidence="2" id="KW-0812">Transmembrane</keyword>
<evidence type="ECO:0000313" key="9">
    <source>
        <dbReference type="EMBL" id="EDY58511.1"/>
    </source>
</evidence>
<evidence type="ECO:0000256" key="3">
    <source>
        <dbReference type="ARBA" id="ARBA00022989"/>
    </source>
</evidence>
<feature type="region of interest" description="Disordered" evidence="7">
    <location>
        <begin position="1"/>
        <end position="30"/>
    </location>
</feature>
<dbReference type="HOGENOM" id="CLU_039483_2_3_11"/>
<keyword evidence="3" id="KW-1133">Transmembrane helix</keyword>
<dbReference type="PANTHER" id="PTHR43229">
    <property type="entry name" value="NODULATION PROTEIN J"/>
    <property type="match status" value="1"/>
</dbReference>
<keyword evidence="5" id="KW-0046">Antibiotic resistance</keyword>
<dbReference type="GO" id="GO:0140359">
    <property type="term" value="F:ABC-type transporter activity"/>
    <property type="evidence" value="ECO:0007669"/>
    <property type="project" value="InterPro"/>
</dbReference>
<evidence type="ECO:0000256" key="4">
    <source>
        <dbReference type="ARBA" id="ARBA00023136"/>
    </source>
</evidence>
<organism evidence="9 10">
    <name type="scientific">Streptomyces sviceus (strain ATCC 29083 / DSM 924 / JCM 4929 / NBRC 13980 / NCIMB 11184 / NRRL 5439 / UC 5370)</name>
    <dbReference type="NCBI Taxonomy" id="463191"/>
    <lineage>
        <taxon>Bacteria</taxon>
        <taxon>Bacillati</taxon>
        <taxon>Actinomycetota</taxon>
        <taxon>Actinomycetes</taxon>
        <taxon>Kitasatosporales</taxon>
        <taxon>Streptomycetaceae</taxon>
        <taxon>Streptomyces</taxon>
    </lineage>
</organism>
<comment type="similarity">
    <text evidence="6">Belongs to the ABC-2 integral membrane protein family.</text>
</comment>
<dbReference type="OrthoDB" id="9255971at2"/>
<evidence type="ECO:0000313" key="10">
    <source>
        <dbReference type="Proteomes" id="UP000002785"/>
    </source>
</evidence>
<evidence type="ECO:0000256" key="5">
    <source>
        <dbReference type="ARBA" id="ARBA00023251"/>
    </source>
</evidence>
<dbReference type="PRINTS" id="PR00164">
    <property type="entry name" value="ABC2TRNSPORT"/>
</dbReference>
<keyword evidence="4" id="KW-0472">Membrane</keyword>
<evidence type="ECO:0000256" key="1">
    <source>
        <dbReference type="ARBA" id="ARBA00004141"/>
    </source>
</evidence>
<dbReference type="InterPro" id="IPR000412">
    <property type="entry name" value="ABC_2_transport"/>
</dbReference>
<dbReference type="InterPro" id="IPR047817">
    <property type="entry name" value="ABC2_TM_bact-type"/>
</dbReference>
<keyword evidence="6" id="KW-0813">Transport</keyword>
<evidence type="ECO:0000256" key="7">
    <source>
        <dbReference type="SAM" id="MobiDB-lite"/>
    </source>
</evidence>
<sequence>MLRTEPSSGTTAPRPPRETAAPPSTRVSSHSNLRAVRVLWQREMTRLTRNPVRLAMGLLTPLLFLVVLGTGMSSSPGSAGDGMRQYRTFLYPGVLLMSVQAPAIAVGISIVWDRKSGLLRQMLVAPVRRGALILGVCLGGAAAGTVYGAMVVALAWVADIPYEPRLLLVLPELALISLVFTSLAVLAAVAMKRIETFQVAVSLGMMPLLFTSGAMFPVGGLPGWLGFAVNVNPLTYAVDAIRRTLPGIGAEYGGRAAGPTWGGWSPPVALELGVIAAIAALAVLGAARRFSRTE</sequence>
<comment type="subcellular location">
    <subcellularLocation>
        <location evidence="6">Cell membrane</location>
        <topology evidence="6">Multi-pass membrane protein</topology>
    </subcellularLocation>
    <subcellularLocation>
        <location evidence="1">Membrane</location>
        <topology evidence="1">Multi-pass membrane protein</topology>
    </subcellularLocation>
</comment>
<dbReference type="GO" id="GO:0043190">
    <property type="term" value="C:ATP-binding cassette (ABC) transporter complex"/>
    <property type="evidence" value="ECO:0007669"/>
    <property type="project" value="InterPro"/>
</dbReference>
<dbReference type="PIRSF" id="PIRSF006648">
    <property type="entry name" value="DrrB"/>
    <property type="match status" value="1"/>
</dbReference>
<reference evidence="9" key="1">
    <citation type="submission" date="2009-10" db="EMBL/GenBank/DDBJ databases">
        <title>The genome sequence of Streptomyces sviceus strain ATCC 29083.</title>
        <authorList>
            <consortium name="The Broad Institute Genome Sequencing Platform"/>
            <consortium name="Broad Institute Microbial Sequencing Center"/>
            <person name="Fischbach M."/>
            <person name="Godfrey P."/>
            <person name="Ward D."/>
            <person name="Young S."/>
            <person name="Zeng Q."/>
            <person name="Koehrsen M."/>
            <person name="Alvarado L."/>
            <person name="Berlin A.M."/>
            <person name="Bochicchio J."/>
            <person name="Borenstein D."/>
            <person name="Chapman S.B."/>
            <person name="Chen Z."/>
            <person name="Engels R."/>
            <person name="Freedman E."/>
            <person name="Gellesch M."/>
            <person name="Goldberg J."/>
            <person name="Griggs A."/>
            <person name="Gujja S."/>
            <person name="Heilman E.R."/>
            <person name="Heiman D.I."/>
            <person name="Hepburn T.A."/>
            <person name="Howarth C."/>
            <person name="Jen D."/>
            <person name="Larson L."/>
            <person name="Lewis B."/>
            <person name="Mehta T."/>
            <person name="Park D."/>
            <person name="Pearson M."/>
            <person name="Richards J."/>
            <person name="Roberts A."/>
            <person name="Saif S."/>
            <person name="Shea T.D."/>
            <person name="Shenoy N."/>
            <person name="Sisk P."/>
            <person name="Stolte C."/>
            <person name="Sykes S.N."/>
            <person name="Thomson T."/>
            <person name="Walk T."/>
            <person name="White J."/>
            <person name="Yandava C."/>
            <person name="Straight P."/>
            <person name="Clardy J."/>
            <person name="Hung D."/>
            <person name="Kolter R."/>
            <person name="Mekalanos J."/>
            <person name="Walker S."/>
            <person name="Walsh C.T."/>
            <person name="Wieland-Brown L.C."/>
            <person name="Haas B."/>
            <person name="Nusbaum C."/>
            <person name="Birren B."/>
        </authorList>
    </citation>
    <scope>NUCLEOTIDE SEQUENCE [LARGE SCALE GENOMIC DNA]</scope>
    <source>
        <strain evidence="9">ATCC 29083</strain>
    </source>
</reference>
<dbReference type="InterPro" id="IPR051784">
    <property type="entry name" value="Nod_factor_ABC_transporter"/>
</dbReference>
<dbReference type="PANTHER" id="PTHR43229:SF2">
    <property type="entry name" value="NODULATION PROTEIN J"/>
    <property type="match status" value="1"/>
</dbReference>
<feature type="domain" description="ABC transmembrane type-2" evidence="8">
    <location>
        <begin position="52"/>
        <end position="293"/>
    </location>
</feature>
<dbReference type="eggNOG" id="COG0842">
    <property type="taxonomic scope" value="Bacteria"/>
</dbReference>
<dbReference type="GO" id="GO:0046677">
    <property type="term" value="P:response to antibiotic"/>
    <property type="evidence" value="ECO:0007669"/>
    <property type="project" value="UniProtKB-KW"/>
</dbReference>
<dbReference type="RefSeq" id="WP_007385817.1">
    <property type="nucleotide sequence ID" value="NZ_CM000951.1"/>
</dbReference>
<dbReference type="Proteomes" id="UP000002785">
    <property type="component" value="Chromosome"/>
</dbReference>
<accession>B5I0A6</accession>
<dbReference type="PROSITE" id="PS51012">
    <property type="entry name" value="ABC_TM2"/>
    <property type="match status" value="1"/>
</dbReference>
<dbReference type="AlphaFoldDB" id="B5I0A6"/>
<keyword evidence="10" id="KW-1185">Reference proteome</keyword>
<dbReference type="InterPro" id="IPR013525">
    <property type="entry name" value="ABC2_TM"/>
</dbReference>
<proteinExistence type="inferred from homology"/>
<protein>
    <recommendedName>
        <fullName evidence="6">Transport permease protein</fullName>
    </recommendedName>
</protein>
<gene>
    <name evidence="9" type="ORF">SSEG_05178</name>
</gene>
<evidence type="ECO:0000256" key="2">
    <source>
        <dbReference type="ARBA" id="ARBA00022692"/>
    </source>
</evidence>
<evidence type="ECO:0000256" key="6">
    <source>
        <dbReference type="RuleBase" id="RU361157"/>
    </source>
</evidence>
<name>B5I0A6_STRX2</name>
<keyword evidence="6" id="KW-1003">Cell membrane</keyword>